<accession>A0A8S3Y4J9</accession>
<sequence>MDKSPIVVQQIRARKRLSDKNKWKRNVAKLERSVCKKNKRTSEIDAQNVQTMGIIKSAKVKDVNKLLTTLTSKLTSHFGDSWRTFPILCFYDKLIPQNVEADVDQQEDEENICEENVDLPDVRI</sequence>
<proteinExistence type="predicted"/>
<comment type="caution">
    <text evidence="1">The sequence shown here is derived from an EMBL/GenBank/DDBJ whole genome shotgun (WGS) entry which is preliminary data.</text>
</comment>
<keyword evidence="2" id="KW-1185">Reference proteome</keyword>
<evidence type="ECO:0000313" key="2">
    <source>
        <dbReference type="Proteomes" id="UP000691718"/>
    </source>
</evidence>
<reference evidence="1" key="1">
    <citation type="submission" date="2021-04" db="EMBL/GenBank/DDBJ databases">
        <authorList>
            <person name="Tunstrom K."/>
        </authorList>
    </citation>
    <scope>NUCLEOTIDE SEQUENCE</scope>
</reference>
<organism evidence="1 2">
    <name type="scientific">Parnassius apollo</name>
    <name type="common">Apollo butterfly</name>
    <name type="synonym">Papilio apollo</name>
    <dbReference type="NCBI Taxonomy" id="110799"/>
    <lineage>
        <taxon>Eukaryota</taxon>
        <taxon>Metazoa</taxon>
        <taxon>Ecdysozoa</taxon>
        <taxon>Arthropoda</taxon>
        <taxon>Hexapoda</taxon>
        <taxon>Insecta</taxon>
        <taxon>Pterygota</taxon>
        <taxon>Neoptera</taxon>
        <taxon>Endopterygota</taxon>
        <taxon>Lepidoptera</taxon>
        <taxon>Glossata</taxon>
        <taxon>Ditrysia</taxon>
        <taxon>Papilionoidea</taxon>
        <taxon>Papilionidae</taxon>
        <taxon>Parnassiinae</taxon>
        <taxon>Parnassini</taxon>
        <taxon>Parnassius</taxon>
        <taxon>Parnassius</taxon>
    </lineage>
</organism>
<dbReference type="Proteomes" id="UP000691718">
    <property type="component" value="Unassembled WGS sequence"/>
</dbReference>
<gene>
    <name evidence="1" type="ORF">PAPOLLO_LOCUS24643</name>
</gene>
<name>A0A8S3Y4J9_PARAO</name>
<dbReference type="OrthoDB" id="6779410at2759"/>
<evidence type="ECO:0000313" key="1">
    <source>
        <dbReference type="EMBL" id="CAG5049958.1"/>
    </source>
</evidence>
<dbReference type="EMBL" id="CAJQZP010001486">
    <property type="protein sequence ID" value="CAG5049958.1"/>
    <property type="molecule type" value="Genomic_DNA"/>
</dbReference>
<dbReference type="AlphaFoldDB" id="A0A8S3Y4J9"/>
<protein>
    <submittedName>
        <fullName evidence="1">(apollo) hypothetical protein</fullName>
    </submittedName>
</protein>